<evidence type="ECO:0000313" key="3">
    <source>
        <dbReference type="Proteomes" id="UP000315200"/>
    </source>
</evidence>
<evidence type="ECO:0000313" key="2">
    <source>
        <dbReference type="EMBL" id="QIX93884.1"/>
    </source>
</evidence>
<accession>A0A829VZE3</accession>
<dbReference type="Proteomes" id="UP000315200">
    <property type="component" value="Unassembled WGS sequence"/>
</dbReference>
<gene>
    <name evidence="1" type="ORF">Ccl03g_33520</name>
    <name evidence="2" type="ORF">FOC47_27075</name>
</gene>
<dbReference type="AlphaFoldDB" id="A0A829VZE3"/>
<dbReference type="Proteomes" id="UP000501069">
    <property type="component" value="Chromosome"/>
</dbReference>
<evidence type="ECO:0000313" key="4">
    <source>
        <dbReference type="Proteomes" id="UP000501069"/>
    </source>
</evidence>
<reference evidence="2 4" key="2">
    <citation type="submission" date="2019-11" db="EMBL/GenBank/DDBJ databases">
        <title>FDA dAtabase for Regulatory Grade micrObial Sequences (FDA-ARGOS): Supporting development and validation of Infectious Disease Dx tests.</title>
        <authorList>
            <person name="Turner S."/>
            <person name="Byrd R."/>
            <person name="Tallon L."/>
            <person name="Sadzewicz L."/>
            <person name="Vavikolanu K."/>
            <person name="Mehta A."/>
            <person name="Aluvathingal J."/>
            <person name="Nadendla S."/>
            <person name="Myers T."/>
            <person name="Yan Y."/>
            <person name="Sichtig H."/>
        </authorList>
    </citation>
    <scope>NUCLEOTIDE SEQUENCE [LARGE SCALE GENOMIC DNA]</scope>
    <source>
        <strain evidence="2 4">FDAARGOS_739</strain>
    </source>
</reference>
<reference evidence="1 3" key="1">
    <citation type="submission" date="2019-06" db="EMBL/GenBank/DDBJ databases">
        <title>Draft genome sequence of [Clostridium] clostridioforme NBRC 113352.</title>
        <authorList>
            <person name="Miura T."/>
            <person name="Furukawa M."/>
            <person name="Shimamura M."/>
            <person name="Ohyama Y."/>
            <person name="Yamazoe A."/>
            <person name="Kawasaki H."/>
        </authorList>
    </citation>
    <scope>NUCLEOTIDE SEQUENCE [LARGE SCALE GENOMIC DNA]</scope>
    <source>
        <strain evidence="1 3">NBRC 113352</strain>
    </source>
</reference>
<dbReference type="EMBL" id="BJLB01000001">
    <property type="protein sequence ID" value="GEA37639.1"/>
    <property type="molecule type" value="Genomic_DNA"/>
</dbReference>
<dbReference type="EMBL" id="CP050964">
    <property type="protein sequence ID" value="QIX93884.1"/>
    <property type="molecule type" value="Genomic_DNA"/>
</dbReference>
<proteinExistence type="predicted"/>
<evidence type="ECO:0000313" key="1">
    <source>
        <dbReference type="EMBL" id="GEA37639.1"/>
    </source>
</evidence>
<sequence>MPSFYEVYMIKECNVISRNDIVSVVLFDDKEIQVPTNKLINHHAYIQSYKGNYTVVSKEEFDKEKVKESIKNHIPKKNNENLVMDNEE</sequence>
<name>A0A829VZE3_9FIRM</name>
<organism evidence="1 3">
    <name type="scientific">Enterocloster clostridioformis</name>
    <dbReference type="NCBI Taxonomy" id="1531"/>
    <lineage>
        <taxon>Bacteria</taxon>
        <taxon>Bacillati</taxon>
        <taxon>Bacillota</taxon>
        <taxon>Clostridia</taxon>
        <taxon>Lachnospirales</taxon>
        <taxon>Lachnospiraceae</taxon>
        <taxon>Enterocloster</taxon>
    </lineage>
</organism>
<protein>
    <submittedName>
        <fullName evidence="1">Uncharacterized protein</fullName>
    </submittedName>
</protein>